<organism evidence="2 3">
    <name type="scientific">Morus notabilis</name>
    <dbReference type="NCBI Taxonomy" id="981085"/>
    <lineage>
        <taxon>Eukaryota</taxon>
        <taxon>Viridiplantae</taxon>
        <taxon>Streptophyta</taxon>
        <taxon>Embryophyta</taxon>
        <taxon>Tracheophyta</taxon>
        <taxon>Spermatophyta</taxon>
        <taxon>Magnoliopsida</taxon>
        <taxon>eudicotyledons</taxon>
        <taxon>Gunneridae</taxon>
        <taxon>Pentapetalae</taxon>
        <taxon>rosids</taxon>
        <taxon>fabids</taxon>
        <taxon>Rosales</taxon>
        <taxon>Moraceae</taxon>
        <taxon>Moreae</taxon>
        <taxon>Morus</taxon>
    </lineage>
</organism>
<dbReference type="PANTHER" id="PTHR15663">
    <property type="entry name" value="COMM DOMAIN-CONTAINING PROTEIN 9"/>
    <property type="match status" value="1"/>
</dbReference>
<evidence type="ECO:0000256" key="1">
    <source>
        <dbReference type="SAM" id="MobiDB-lite"/>
    </source>
</evidence>
<gene>
    <name evidence="2" type="ORF">L484_027999</name>
</gene>
<dbReference type="Proteomes" id="UP000030645">
    <property type="component" value="Unassembled WGS sequence"/>
</dbReference>
<protein>
    <submittedName>
        <fullName evidence="2">Uncharacterized protein</fullName>
    </submittedName>
</protein>
<dbReference type="eggNOG" id="ENOG502R7VD">
    <property type="taxonomic scope" value="Eukaryota"/>
</dbReference>
<reference evidence="3" key="1">
    <citation type="submission" date="2013-01" db="EMBL/GenBank/DDBJ databases">
        <title>Draft Genome Sequence of a Mulberry Tree, Morus notabilis C.K. Schneid.</title>
        <authorList>
            <person name="He N."/>
            <person name="Zhao S."/>
        </authorList>
    </citation>
    <scope>NUCLEOTIDE SEQUENCE</scope>
</reference>
<sequence>MEVREDTLYLQLHKLSAVNSEEVLDALISTLWQTRKTGLRGHHDKSHFLSLLNLPSLSDLDPVLACLRSLIRKCAYDNNFTGDEILKLFPHDLPLHLQQILLILFQKYQSQWKEEVSTEQRSMPRTSVSYHVKMGDPPTVTTVPSSGVTAALWPRQDDRISQLYQNDVGAATPIISENNVSQIAPMAPQSHIGPSENLTGSTDVQGILPRLKSMTWTMENCSSDQSKRVAVITLKLQDYTKSPTGEMEVKFQLTRDTLEAVLRSMTYINDQLSGTVGDSLEPMKKKQKQSENLA</sequence>
<accession>W9S7P5</accession>
<dbReference type="EMBL" id="KE346217">
    <property type="protein sequence ID" value="EXC30820.1"/>
    <property type="molecule type" value="Genomic_DNA"/>
</dbReference>
<name>W9S7P5_9ROSA</name>
<dbReference type="InterPro" id="IPR037360">
    <property type="entry name" value="COMMD9"/>
</dbReference>
<keyword evidence="3" id="KW-1185">Reference proteome</keyword>
<dbReference type="PANTHER" id="PTHR15663:SF6">
    <property type="entry name" value="COMM DOMAIN-CONTAINING PROTEIN-RELATED"/>
    <property type="match status" value="1"/>
</dbReference>
<dbReference type="AlphaFoldDB" id="W9S7P5"/>
<dbReference type="STRING" id="981085.W9S7P5"/>
<proteinExistence type="predicted"/>
<feature type="region of interest" description="Disordered" evidence="1">
    <location>
        <begin position="273"/>
        <end position="294"/>
    </location>
</feature>
<evidence type="ECO:0000313" key="3">
    <source>
        <dbReference type="Proteomes" id="UP000030645"/>
    </source>
</evidence>
<evidence type="ECO:0000313" key="2">
    <source>
        <dbReference type="EMBL" id="EXC30820.1"/>
    </source>
</evidence>